<keyword evidence="1" id="KW-0723">Serine/threonine-protein kinase</keyword>
<keyword evidence="3" id="KW-0547">Nucleotide-binding</keyword>
<name>A0A6G0ZCG4_APHCR</name>
<dbReference type="SMART" id="SM00220">
    <property type="entry name" value="S_TKc"/>
    <property type="match status" value="1"/>
</dbReference>
<dbReference type="EMBL" id="VUJU01000786">
    <property type="protein sequence ID" value="KAF0768360.1"/>
    <property type="molecule type" value="Genomic_DNA"/>
</dbReference>
<keyword evidence="5" id="KW-0067">ATP-binding</keyword>
<feature type="non-terminal residue" evidence="7">
    <location>
        <position position="393"/>
    </location>
</feature>
<reference evidence="7 8" key="1">
    <citation type="submission" date="2019-08" db="EMBL/GenBank/DDBJ databases">
        <title>Whole genome of Aphis craccivora.</title>
        <authorList>
            <person name="Voronova N.V."/>
            <person name="Shulinski R.S."/>
            <person name="Bandarenka Y.V."/>
            <person name="Zhorov D.G."/>
            <person name="Warner D."/>
        </authorList>
    </citation>
    <scope>NUCLEOTIDE SEQUENCE [LARGE SCALE GENOMIC DNA]</scope>
    <source>
        <strain evidence="7">180601</strain>
        <tissue evidence="7">Whole Body</tissue>
    </source>
</reference>
<dbReference type="FunFam" id="1.10.510.10:FF:000571">
    <property type="entry name" value="Maternal embryonic leucine zipper kinase"/>
    <property type="match status" value="1"/>
</dbReference>
<dbReference type="InterPro" id="IPR011009">
    <property type="entry name" value="Kinase-like_dom_sf"/>
</dbReference>
<dbReference type="Gene3D" id="1.10.510.10">
    <property type="entry name" value="Transferase(Phosphotransferase) domain 1"/>
    <property type="match status" value="1"/>
</dbReference>
<dbReference type="OrthoDB" id="541276at2759"/>
<dbReference type="PROSITE" id="PS00108">
    <property type="entry name" value="PROTEIN_KINASE_ST"/>
    <property type="match status" value="1"/>
</dbReference>
<evidence type="ECO:0000256" key="2">
    <source>
        <dbReference type="ARBA" id="ARBA00022679"/>
    </source>
</evidence>
<feature type="domain" description="Protein kinase" evidence="6">
    <location>
        <begin position="15"/>
        <end position="298"/>
    </location>
</feature>
<evidence type="ECO:0000259" key="6">
    <source>
        <dbReference type="PROSITE" id="PS50011"/>
    </source>
</evidence>
<evidence type="ECO:0000256" key="4">
    <source>
        <dbReference type="ARBA" id="ARBA00022777"/>
    </source>
</evidence>
<accession>A0A6G0ZCG4</accession>
<evidence type="ECO:0000313" key="7">
    <source>
        <dbReference type="EMBL" id="KAF0768360.1"/>
    </source>
</evidence>
<organism evidence="7 8">
    <name type="scientific">Aphis craccivora</name>
    <name type="common">Cowpea aphid</name>
    <dbReference type="NCBI Taxonomy" id="307492"/>
    <lineage>
        <taxon>Eukaryota</taxon>
        <taxon>Metazoa</taxon>
        <taxon>Ecdysozoa</taxon>
        <taxon>Arthropoda</taxon>
        <taxon>Hexapoda</taxon>
        <taxon>Insecta</taxon>
        <taxon>Pterygota</taxon>
        <taxon>Neoptera</taxon>
        <taxon>Paraneoptera</taxon>
        <taxon>Hemiptera</taxon>
        <taxon>Sternorrhyncha</taxon>
        <taxon>Aphidomorpha</taxon>
        <taxon>Aphidoidea</taxon>
        <taxon>Aphididae</taxon>
        <taxon>Aphidini</taxon>
        <taxon>Aphis</taxon>
        <taxon>Aphis</taxon>
    </lineage>
</organism>
<dbReference type="GO" id="GO:0000226">
    <property type="term" value="P:microtubule cytoskeleton organization"/>
    <property type="evidence" value="ECO:0007669"/>
    <property type="project" value="TreeGrafter"/>
</dbReference>
<dbReference type="Proteomes" id="UP000478052">
    <property type="component" value="Unassembled WGS sequence"/>
</dbReference>
<dbReference type="AlphaFoldDB" id="A0A6G0ZCG4"/>
<dbReference type="Pfam" id="PF00069">
    <property type="entry name" value="Pkinase"/>
    <property type="match status" value="1"/>
</dbReference>
<keyword evidence="8" id="KW-1185">Reference proteome</keyword>
<evidence type="ECO:0000256" key="1">
    <source>
        <dbReference type="ARBA" id="ARBA00022527"/>
    </source>
</evidence>
<keyword evidence="4 7" id="KW-0418">Kinase</keyword>
<dbReference type="InterPro" id="IPR008271">
    <property type="entry name" value="Ser/Thr_kinase_AS"/>
</dbReference>
<dbReference type="PANTHER" id="PTHR24346:SF82">
    <property type="entry name" value="KP78A-RELATED"/>
    <property type="match status" value="1"/>
</dbReference>
<evidence type="ECO:0000256" key="5">
    <source>
        <dbReference type="ARBA" id="ARBA00022840"/>
    </source>
</evidence>
<dbReference type="PROSITE" id="PS50011">
    <property type="entry name" value="PROTEIN_KINASE_DOM"/>
    <property type="match status" value="1"/>
</dbReference>
<protein>
    <submittedName>
        <fullName evidence="7">Testis-specific serine/threonine-protein kinase 3-like</fullName>
    </submittedName>
</protein>
<evidence type="ECO:0000256" key="3">
    <source>
        <dbReference type="ARBA" id="ARBA00022741"/>
    </source>
</evidence>
<comment type="caution">
    <text evidence="7">The sequence shown here is derived from an EMBL/GenBank/DDBJ whole genome shotgun (WGS) entry which is preliminary data.</text>
</comment>
<proteinExistence type="predicted"/>
<keyword evidence="2" id="KW-0808">Transferase</keyword>
<dbReference type="SUPFAM" id="SSF56112">
    <property type="entry name" value="Protein kinase-like (PK-like)"/>
    <property type="match status" value="1"/>
</dbReference>
<evidence type="ECO:0000313" key="8">
    <source>
        <dbReference type="Proteomes" id="UP000478052"/>
    </source>
</evidence>
<dbReference type="InterPro" id="IPR000719">
    <property type="entry name" value="Prot_kinase_dom"/>
</dbReference>
<dbReference type="GO" id="GO:0005737">
    <property type="term" value="C:cytoplasm"/>
    <property type="evidence" value="ECO:0007669"/>
    <property type="project" value="TreeGrafter"/>
</dbReference>
<dbReference type="GO" id="GO:0050321">
    <property type="term" value="F:tau-protein kinase activity"/>
    <property type="evidence" value="ECO:0007669"/>
    <property type="project" value="TreeGrafter"/>
</dbReference>
<dbReference type="GO" id="GO:0005524">
    <property type="term" value="F:ATP binding"/>
    <property type="evidence" value="ECO:0007669"/>
    <property type="project" value="UniProtKB-KW"/>
</dbReference>
<gene>
    <name evidence="7" type="ORF">FWK35_00006888</name>
</gene>
<dbReference type="PANTHER" id="PTHR24346">
    <property type="entry name" value="MAP/MICROTUBULE AFFINITY-REGULATING KINASE"/>
    <property type="match status" value="1"/>
</dbReference>
<dbReference type="GO" id="GO:0035556">
    <property type="term" value="P:intracellular signal transduction"/>
    <property type="evidence" value="ECO:0007669"/>
    <property type="project" value="TreeGrafter"/>
</dbReference>
<sequence length="393" mass="44587">MLATSDSSFLGKHKLQIWKKIGEGSFSKVYLTKVGEAEDKNPTMIATKVINKNRVSSKFVEKFLPRELDVLVKLKHPYIVQAMCASLQVFSVFQNGYKIYINMEFAENGDLFTHLHNTVMNEPQIRSWLMQILWAFIYMHTMGVVHRDLKCENILLTSNYNVRIADFGFARFVGRGRNPGADTLCGTMTYSSPELLFGKRPYNPVVADVWAIGIVLYMMANNMAPFRDKTKEEIHKKQVSSNIAMRVGKMDTTRLVESIIVTTSLGRTRPLINLTATFLEPDYMKRTKLKNALQHSWVREGNIKTPVDVITANESDRAINSNPIITQTSLKVPAFHYHLSEYGKTISKINEGFTAQLGKLLKLITINIYMDKSGIALKITCLQKTTHVAFMTS</sequence>